<dbReference type="GO" id="GO:0003677">
    <property type="term" value="F:DNA binding"/>
    <property type="evidence" value="ECO:0007669"/>
    <property type="project" value="UniProtKB-KW"/>
</dbReference>
<feature type="domain" description="NAC" evidence="5">
    <location>
        <begin position="149"/>
        <end position="269"/>
    </location>
</feature>
<dbReference type="Pfam" id="PF02365">
    <property type="entry name" value="NAM"/>
    <property type="match status" value="2"/>
</dbReference>
<keyword evidence="3" id="KW-0804">Transcription</keyword>
<dbReference type="InterPro" id="IPR036093">
    <property type="entry name" value="NAC_dom_sf"/>
</dbReference>
<comment type="caution">
    <text evidence="6">The sequence shown here is derived from an EMBL/GenBank/DDBJ whole genome shotgun (WGS) entry which is preliminary data.</text>
</comment>
<organism evidence="6 7">
    <name type="scientific">Ilex paraguariensis</name>
    <name type="common">yerba mate</name>
    <dbReference type="NCBI Taxonomy" id="185542"/>
    <lineage>
        <taxon>Eukaryota</taxon>
        <taxon>Viridiplantae</taxon>
        <taxon>Streptophyta</taxon>
        <taxon>Embryophyta</taxon>
        <taxon>Tracheophyta</taxon>
        <taxon>Spermatophyta</taxon>
        <taxon>Magnoliopsida</taxon>
        <taxon>eudicotyledons</taxon>
        <taxon>Gunneridae</taxon>
        <taxon>Pentapetalae</taxon>
        <taxon>asterids</taxon>
        <taxon>campanulids</taxon>
        <taxon>Aquifoliales</taxon>
        <taxon>Aquifoliaceae</taxon>
        <taxon>Ilex</taxon>
    </lineage>
</organism>
<dbReference type="Gene3D" id="2.170.150.80">
    <property type="entry name" value="NAC domain"/>
    <property type="match status" value="2"/>
</dbReference>
<keyword evidence="2" id="KW-0238">DNA-binding</keyword>
<gene>
    <name evidence="6" type="ORF">ILEXP_LOCUS14810</name>
</gene>
<keyword evidence="4" id="KW-0539">Nucleus</keyword>
<evidence type="ECO:0000313" key="6">
    <source>
        <dbReference type="EMBL" id="CAK9146932.1"/>
    </source>
</evidence>
<evidence type="ECO:0000256" key="4">
    <source>
        <dbReference type="ARBA" id="ARBA00023242"/>
    </source>
</evidence>
<evidence type="ECO:0000256" key="1">
    <source>
        <dbReference type="ARBA" id="ARBA00023015"/>
    </source>
</evidence>
<name>A0ABC8RQ48_9AQUA</name>
<sequence>MARTRLPPGFRFHPTDVELIMYYLKRKVMGKKFHVEAISELNIYKFVPWDLPDKSCMRSKDLEWYFFCPRERKYATGSRLNRATENGYWKATGKDRPVLYEKRIVGMIKTLVFHLGHAPKGERTNWVIHEYRIEDEKLADARVVQFHVEAISELNIYKFVPWDLPDKSCMRSKDLEWYFFCPRERKYATGSRLNRATENGYWKATGKDRPVLYEKRIVGMIKTLVFHLGHAPKGERTNWVIHEYRIEDEKLADARVVQDAYLLCRVFQKGGLGPNNGAQYGAPFNEEEWSDGEEIGAESLPSDGAALSLPDNGTNSVVTSTIVPGSTCSWSVSEPGPLSVVPLADKVPSDVPDEDILSLLAMCTEDSLPIENGSTEDAYLLCRVFQKGGLGPNNGAQYGAPFNEEEWSDDEEIGAESLPSDGAALSLPDNGTNSVVTSTIVPGSTCSWSVSEPGPLSVVPLADKVPSDVPDEDILSLLAMCTEDSLPIENGSTEIFNYKFAGTMLTFLFVVGGGGVGSGGLLGICFSELFRYVVISSAASEPSEDE</sequence>
<dbReference type="PANTHER" id="PTHR31744:SF210">
    <property type="entry name" value="NAC DOMAIN-CONTAINING PROTEIN 86-LIKE"/>
    <property type="match status" value="1"/>
</dbReference>
<protein>
    <recommendedName>
        <fullName evidence="5">NAC domain-containing protein</fullName>
    </recommendedName>
</protein>
<proteinExistence type="predicted"/>
<reference evidence="6 7" key="1">
    <citation type="submission" date="2024-02" db="EMBL/GenBank/DDBJ databases">
        <authorList>
            <person name="Vignale AGUSTIN F."/>
            <person name="Sosa J E."/>
            <person name="Modenutti C."/>
        </authorList>
    </citation>
    <scope>NUCLEOTIDE SEQUENCE [LARGE SCALE GENOMIC DNA]</scope>
</reference>
<dbReference type="EMBL" id="CAUOFW020001625">
    <property type="protein sequence ID" value="CAK9146932.1"/>
    <property type="molecule type" value="Genomic_DNA"/>
</dbReference>
<keyword evidence="1" id="KW-0805">Transcription regulation</keyword>
<evidence type="ECO:0000259" key="5">
    <source>
        <dbReference type="PROSITE" id="PS51005"/>
    </source>
</evidence>
<dbReference type="PANTHER" id="PTHR31744">
    <property type="entry name" value="PROTEIN CUP-SHAPED COTYLEDON 2-RELATED"/>
    <property type="match status" value="1"/>
</dbReference>
<dbReference type="PROSITE" id="PS51005">
    <property type="entry name" value="NAC"/>
    <property type="match status" value="2"/>
</dbReference>
<keyword evidence="7" id="KW-1185">Reference proteome</keyword>
<feature type="domain" description="NAC" evidence="5">
    <location>
        <begin position="6"/>
        <end position="149"/>
    </location>
</feature>
<accession>A0ABC8RQ48</accession>
<dbReference type="SUPFAM" id="SSF101941">
    <property type="entry name" value="NAC domain"/>
    <property type="match status" value="2"/>
</dbReference>
<dbReference type="Proteomes" id="UP001642360">
    <property type="component" value="Unassembled WGS sequence"/>
</dbReference>
<evidence type="ECO:0000256" key="2">
    <source>
        <dbReference type="ARBA" id="ARBA00023125"/>
    </source>
</evidence>
<evidence type="ECO:0000313" key="7">
    <source>
        <dbReference type="Proteomes" id="UP001642360"/>
    </source>
</evidence>
<evidence type="ECO:0000256" key="3">
    <source>
        <dbReference type="ARBA" id="ARBA00023163"/>
    </source>
</evidence>
<dbReference type="InterPro" id="IPR003441">
    <property type="entry name" value="NAC-dom"/>
</dbReference>
<dbReference type="AlphaFoldDB" id="A0ABC8RQ48"/>